<keyword evidence="3" id="KW-1185">Reference proteome</keyword>
<comment type="caution">
    <text evidence="2">The sequence shown here is derived from an EMBL/GenBank/DDBJ whole genome shotgun (WGS) entry which is preliminary data.</text>
</comment>
<dbReference type="Proteomes" id="UP001258315">
    <property type="component" value="Unassembled WGS sequence"/>
</dbReference>
<feature type="transmembrane region" description="Helical" evidence="1">
    <location>
        <begin position="158"/>
        <end position="175"/>
    </location>
</feature>
<dbReference type="EMBL" id="JAVLVU010000001">
    <property type="protein sequence ID" value="MDT3401262.1"/>
    <property type="molecule type" value="Genomic_DNA"/>
</dbReference>
<dbReference type="RefSeq" id="WP_311947120.1">
    <property type="nucleotide sequence ID" value="NZ_JAVLVU010000001.1"/>
</dbReference>
<evidence type="ECO:0008006" key="4">
    <source>
        <dbReference type="Google" id="ProtNLM"/>
    </source>
</evidence>
<feature type="transmembrane region" description="Helical" evidence="1">
    <location>
        <begin position="60"/>
        <end position="81"/>
    </location>
</feature>
<feature type="transmembrane region" description="Helical" evidence="1">
    <location>
        <begin position="187"/>
        <end position="209"/>
    </location>
</feature>
<gene>
    <name evidence="2" type="ORF">QE417_000334</name>
</gene>
<evidence type="ECO:0000256" key="1">
    <source>
        <dbReference type="SAM" id="Phobius"/>
    </source>
</evidence>
<protein>
    <recommendedName>
        <fullName evidence="4">DUF4271 domain-containing protein</fullName>
    </recommendedName>
</protein>
<reference evidence="3" key="1">
    <citation type="submission" date="2023-07" db="EMBL/GenBank/DDBJ databases">
        <title>Functional and genomic diversity of the sorghum phyllosphere microbiome.</title>
        <authorList>
            <person name="Shade A."/>
        </authorList>
    </citation>
    <scope>NUCLEOTIDE SEQUENCE [LARGE SCALE GENOMIC DNA]</scope>
    <source>
        <strain evidence="3">SORGH_AS_0422</strain>
    </source>
</reference>
<organism evidence="2 3">
    <name type="scientific">Mucilaginibacter terrae</name>
    <dbReference type="NCBI Taxonomy" id="1955052"/>
    <lineage>
        <taxon>Bacteria</taxon>
        <taxon>Pseudomonadati</taxon>
        <taxon>Bacteroidota</taxon>
        <taxon>Sphingobacteriia</taxon>
        <taxon>Sphingobacteriales</taxon>
        <taxon>Sphingobacteriaceae</taxon>
        <taxon>Mucilaginibacter</taxon>
    </lineage>
</organism>
<keyword evidence="1" id="KW-0812">Transmembrane</keyword>
<keyword evidence="1" id="KW-0472">Membrane</keyword>
<evidence type="ECO:0000313" key="3">
    <source>
        <dbReference type="Proteomes" id="UP001258315"/>
    </source>
</evidence>
<sequence>MNFIKKSAVISLGAVLGLTLAIVSTSNRLILTRNFFAENGQHLAALPGQDMLLFAGLQKWIYVLTALYLLFKLCLISLILYTALYIADHLLSYWHILLIVSLCEGIFLVAAAVKMWWFHYYYPHGTLLQWHQLYILSSLSLFPAIPAAWYYPLQTLNAFEVAYWFLLAFGVYRFSGLDYRTSFKIILLSYLPALFIWTVVVCFCTIMYFPGQG</sequence>
<feature type="transmembrane region" description="Helical" evidence="1">
    <location>
        <begin position="93"/>
        <end position="113"/>
    </location>
</feature>
<accession>A0ABU3GNE0</accession>
<keyword evidence="1" id="KW-1133">Transmembrane helix</keyword>
<name>A0ABU3GNE0_9SPHI</name>
<proteinExistence type="predicted"/>
<evidence type="ECO:0000313" key="2">
    <source>
        <dbReference type="EMBL" id="MDT3401262.1"/>
    </source>
</evidence>